<dbReference type="Proteomes" id="UP001266305">
    <property type="component" value="Unassembled WGS sequence"/>
</dbReference>
<evidence type="ECO:0000256" key="1">
    <source>
        <dbReference type="SAM" id="MobiDB-lite"/>
    </source>
</evidence>
<organism evidence="3 4">
    <name type="scientific">Saguinus oedipus</name>
    <name type="common">Cotton-top tamarin</name>
    <name type="synonym">Oedipomidas oedipus</name>
    <dbReference type="NCBI Taxonomy" id="9490"/>
    <lineage>
        <taxon>Eukaryota</taxon>
        <taxon>Metazoa</taxon>
        <taxon>Chordata</taxon>
        <taxon>Craniata</taxon>
        <taxon>Vertebrata</taxon>
        <taxon>Euteleostomi</taxon>
        <taxon>Mammalia</taxon>
        <taxon>Eutheria</taxon>
        <taxon>Euarchontoglires</taxon>
        <taxon>Primates</taxon>
        <taxon>Haplorrhini</taxon>
        <taxon>Platyrrhini</taxon>
        <taxon>Cebidae</taxon>
        <taxon>Callitrichinae</taxon>
        <taxon>Saguinus</taxon>
    </lineage>
</organism>
<dbReference type="InterPro" id="IPR050314">
    <property type="entry name" value="Glycosyl_Hydrlase_18"/>
</dbReference>
<dbReference type="PROSITE" id="PS51910">
    <property type="entry name" value="GH18_2"/>
    <property type="match status" value="1"/>
</dbReference>
<proteinExistence type="predicted"/>
<evidence type="ECO:0000313" key="3">
    <source>
        <dbReference type="EMBL" id="KAK2106827.1"/>
    </source>
</evidence>
<keyword evidence="4" id="KW-1185">Reference proteome</keyword>
<feature type="region of interest" description="Disordered" evidence="1">
    <location>
        <begin position="127"/>
        <end position="149"/>
    </location>
</feature>
<comment type="caution">
    <text evidence="3">The sequence shown here is derived from an EMBL/GenBank/DDBJ whole genome shotgun (WGS) entry which is preliminary data.</text>
</comment>
<dbReference type="EMBL" id="JASSZA010000007">
    <property type="protein sequence ID" value="KAK2106827.1"/>
    <property type="molecule type" value="Genomic_DNA"/>
</dbReference>
<protein>
    <recommendedName>
        <fullName evidence="2">GH18 domain-containing protein</fullName>
    </recommendedName>
</protein>
<dbReference type="InterPro" id="IPR017853">
    <property type="entry name" value="GH"/>
</dbReference>
<dbReference type="PANTHER" id="PTHR11177:SF405">
    <property type="entry name" value="CHITINASE"/>
    <property type="match status" value="1"/>
</dbReference>
<evidence type="ECO:0000313" key="4">
    <source>
        <dbReference type="Proteomes" id="UP001266305"/>
    </source>
</evidence>
<evidence type="ECO:0000259" key="2">
    <source>
        <dbReference type="PROSITE" id="PS51910"/>
    </source>
</evidence>
<feature type="domain" description="GH18" evidence="2">
    <location>
        <begin position="1"/>
        <end position="149"/>
    </location>
</feature>
<reference evidence="3 4" key="1">
    <citation type="submission" date="2023-05" db="EMBL/GenBank/DDBJ databases">
        <title>B98-5 Cell Line De Novo Hybrid Assembly: An Optical Mapping Approach.</title>
        <authorList>
            <person name="Kananen K."/>
            <person name="Auerbach J.A."/>
            <person name="Kautto E."/>
            <person name="Blachly J.S."/>
        </authorList>
    </citation>
    <scope>NUCLEOTIDE SEQUENCE [LARGE SCALE GENOMIC DNA]</scope>
    <source>
        <strain evidence="3">B95-8</strain>
        <tissue evidence="3">Cell line</tissue>
    </source>
</reference>
<dbReference type="SUPFAM" id="SSF51445">
    <property type="entry name" value="(Trans)glycosidases"/>
    <property type="match status" value="1"/>
</dbReference>
<dbReference type="Gene3D" id="3.20.20.80">
    <property type="entry name" value="Glycosidases"/>
    <property type="match status" value="1"/>
</dbReference>
<name>A0ABQ9VC92_SAGOE</name>
<accession>A0ABQ9VC92</accession>
<dbReference type="InterPro" id="IPR001223">
    <property type="entry name" value="Glyco_hydro18_cat"/>
</dbReference>
<dbReference type="Pfam" id="PF00704">
    <property type="entry name" value="Glyco_hydro_18"/>
    <property type="match status" value="1"/>
</dbReference>
<sequence>MVATAENRQTFIHSAIQFLRKYNSDGLDLDCEYPGNCGSPADTQQLFPILLKVSNSHCAQRTQDLAHNGQGQGLSLEELHGPHQCDDLQPKRLLGGLHKRGQTLFAGSNDQGDGKYFNVVKEETSSHKYLQSMSPDPRHQTARGTNKLD</sequence>
<dbReference type="PANTHER" id="PTHR11177">
    <property type="entry name" value="CHITINASE"/>
    <property type="match status" value="1"/>
</dbReference>
<gene>
    <name evidence="3" type="ORF">P7K49_016341</name>
</gene>